<dbReference type="GO" id="GO:0009029">
    <property type="term" value="F:lipid-A 4'-kinase activity"/>
    <property type="evidence" value="ECO:0007669"/>
    <property type="project" value="UniProtKB-UniRule"/>
</dbReference>
<comment type="catalytic activity">
    <reaction evidence="13">
        <text>a lipid A disaccharide + ATP = a lipid IVA + ADP + H(+)</text>
        <dbReference type="Rhea" id="RHEA:67840"/>
        <dbReference type="ChEBI" id="CHEBI:15378"/>
        <dbReference type="ChEBI" id="CHEBI:30616"/>
        <dbReference type="ChEBI" id="CHEBI:176343"/>
        <dbReference type="ChEBI" id="CHEBI:176425"/>
        <dbReference type="ChEBI" id="CHEBI:456216"/>
        <dbReference type="EC" id="2.7.1.130"/>
    </reaction>
</comment>
<comment type="caution">
    <text evidence="14">The sequence shown here is derived from an EMBL/GenBank/DDBJ whole genome shotgun (WGS) entry which is preliminary data.</text>
</comment>
<accession>A0A4V3JY17</accession>
<protein>
    <recommendedName>
        <fullName evidence="4 13">Tetraacyldisaccharide 4'-kinase</fullName>
        <ecNumber evidence="3 13">2.7.1.130</ecNumber>
    </recommendedName>
    <alternativeName>
        <fullName evidence="12 13">Lipid A 4'-kinase</fullName>
    </alternativeName>
</protein>
<evidence type="ECO:0000313" key="14">
    <source>
        <dbReference type="EMBL" id="TGN19276.1"/>
    </source>
</evidence>
<feature type="binding site" evidence="13">
    <location>
        <begin position="40"/>
        <end position="47"/>
    </location>
    <ligand>
        <name>ATP</name>
        <dbReference type="ChEBI" id="CHEBI:30616"/>
    </ligand>
</feature>
<dbReference type="GO" id="GO:0009245">
    <property type="term" value="P:lipid A biosynthetic process"/>
    <property type="evidence" value="ECO:0007669"/>
    <property type="project" value="UniProtKB-UniRule"/>
</dbReference>
<dbReference type="NCBIfam" id="TIGR00682">
    <property type="entry name" value="lpxK"/>
    <property type="match status" value="1"/>
</dbReference>
<name>A0A4V3JY17_9LEPT</name>
<keyword evidence="7 13" id="KW-0808">Transferase</keyword>
<reference evidence="14" key="1">
    <citation type="journal article" date="2019" name="PLoS Negl. Trop. Dis.">
        <title>Revisiting the worldwide diversity of Leptospira species in the environment.</title>
        <authorList>
            <person name="Vincent A.T."/>
            <person name="Schiettekatte O."/>
            <person name="Bourhy P."/>
            <person name="Veyrier F.J."/>
            <person name="Picardeau M."/>
        </authorList>
    </citation>
    <scope>NUCLEOTIDE SEQUENCE [LARGE SCALE GENOMIC DNA]</scope>
    <source>
        <strain evidence="14">201300427</strain>
    </source>
</reference>
<comment type="similarity">
    <text evidence="13">Belongs to the LpxK family.</text>
</comment>
<evidence type="ECO:0000256" key="9">
    <source>
        <dbReference type="ARBA" id="ARBA00022777"/>
    </source>
</evidence>
<sequence length="349" mass="39649">MLRILSPFSFLYQFLFFLDRTLTKSKRIDGALVISVGNLTVGGTGKTPFVQHLVSYIRDNHKDYSITILSRGYKASLSETGAKLEESSLPSEVGDEPKLHKETFPDVQVIIGRNRFDSFYKFNSVPKGKKHILLLDDGFQHHKIERDFDFVLLDANRPLGNGYTIPLGILREPLSSLKRADAVLFTKITEATRKEVTLLGEVISSRFPGLPVLHSRFSAKLNPSEVSADSFLVVTGVGNPEFVRKTAVSLLPGKKIETKFFPDHHHYSQEEMISLLSDIKPNQGLVTTGKDWIKWKEFPSFLEKIKELNVSLFLISLEVEMEEKERFRILLESLFSNYEAKISRGENRL</sequence>
<proteinExistence type="inferred from homology"/>
<keyword evidence="11 13" id="KW-0443">Lipid metabolism</keyword>
<evidence type="ECO:0000256" key="11">
    <source>
        <dbReference type="ARBA" id="ARBA00023098"/>
    </source>
</evidence>
<evidence type="ECO:0000256" key="2">
    <source>
        <dbReference type="ARBA" id="ARBA00004870"/>
    </source>
</evidence>
<dbReference type="GO" id="GO:0005524">
    <property type="term" value="F:ATP binding"/>
    <property type="evidence" value="ECO:0007669"/>
    <property type="project" value="UniProtKB-UniRule"/>
</dbReference>
<dbReference type="Pfam" id="PF02606">
    <property type="entry name" value="LpxK"/>
    <property type="match status" value="1"/>
</dbReference>
<keyword evidence="10 13" id="KW-0067">ATP-binding</keyword>
<keyword evidence="8 13" id="KW-0547">Nucleotide-binding</keyword>
<keyword evidence="6 13" id="KW-0441">Lipid A biosynthesis</keyword>
<dbReference type="PANTHER" id="PTHR42724:SF1">
    <property type="entry name" value="TETRAACYLDISACCHARIDE 4'-KINASE, MITOCHONDRIAL-RELATED"/>
    <property type="match status" value="1"/>
</dbReference>
<evidence type="ECO:0000256" key="12">
    <source>
        <dbReference type="ARBA" id="ARBA00029757"/>
    </source>
</evidence>
<keyword evidence="15" id="KW-1185">Reference proteome</keyword>
<comment type="function">
    <text evidence="1 13">Transfers the gamma-phosphate of ATP to the 4'-position of a tetraacyldisaccharide 1-phosphate intermediate (termed DS-1-P) to form tetraacyldisaccharide 1,4'-bis-phosphate (lipid IVA).</text>
</comment>
<evidence type="ECO:0000256" key="6">
    <source>
        <dbReference type="ARBA" id="ARBA00022556"/>
    </source>
</evidence>
<evidence type="ECO:0000256" key="1">
    <source>
        <dbReference type="ARBA" id="ARBA00002274"/>
    </source>
</evidence>
<comment type="pathway">
    <text evidence="2 13">Glycolipid biosynthesis; lipid IV(A) biosynthesis; lipid IV(A) from (3R)-3-hydroxytetradecanoyl-[acyl-carrier-protein] and UDP-N-acetyl-alpha-D-glucosamine: step 6/6.</text>
</comment>
<dbReference type="PANTHER" id="PTHR42724">
    <property type="entry name" value="TETRAACYLDISACCHARIDE 4'-KINASE"/>
    <property type="match status" value="1"/>
</dbReference>
<dbReference type="HAMAP" id="MF_00409">
    <property type="entry name" value="LpxK"/>
    <property type="match status" value="1"/>
</dbReference>
<gene>
    <name evidence="13 14" type="primary">lpxK</name>
    <name evidence="14" type="ORF">EHS15_09825</name>
</gene>
<evidence type="ECO:0000256" key="3">
    <source>
        <dbReference type="ARBA" id="ARBA00012071"/>
    </source>
</evidence>
<keyword evidence="9 13" id="KW-0418">Kinase</keyword>
<dbReference type="AlphaFoldDB" id="A0A4V3JY17"/>
<dbReference type="UniPathway" id="UPA00359">
    <property type="reaction ID" value="UER00482"/>
</dbReference>
<organism evidence="14 15">
    <name type="scientific">Leptospira idonii</name>
    <dbReference type="NCBI Taxonomy" id="1193500"/>
    <lineage>
        <taxon>Bacteria</taxon>
        <taxon>Pseudomonadati</taxon>
        <taxon>Spirochaetota</taxon>
        <taxon>Spirochaetia</taxon>
        <taxon>Leptospirales</taxon>
        <taxon>Leptospiraceae</taxon>
        <taxon>Leptospira</taxon>
    </lineage>
</organism>
<dbReference type="OrthoDB" id="9789797at2"/>
<evidence type="ECO:0000256" key="10">
    <source>
        <dbReference type="ARBA" id="ARBA00022840"/>
    </source>
</evidence>
<keyword evidence="5 13" id="KW-0444">Lipid biosynthesis</keyword>
<dbReference type="EMBL" id="RQHW01000033">
    <property type="protein sequence ID" value="TGN19276.1"/>
    <property type="molecule type" value="Genomic_DNA"/>
</dbReference>
<dbReference type="Proteomes" id="UP000298058">
    <property type="component" value="Unassembled WGS sequence"/>
</dbReference>
<evidence type="ECO:0000256" key="7">
    <source>
        <dbReference type="ARBA" id="ARBA00022679"/>
    </source>
</evidence>
<evidence type="ECO:0000256" key="13">
    <source>
        <dbReference type="HAMAP-Rule" id="MF_00409"/>
    </source>
</evidence>
<dbReference type="GO" id="GO:0005886">
    <property type="term" value="C:plasma membrane"/>
    <property type="evidence" value="ECO:0007669"/>
    <property type="project" value="TreeGrafter"/>
</dbReference>
<dbReference type="InterPro" id="IPR003758">
    <property type="entry name" value="LpxK"/>
</dbReference>
<dbReference type="GO" id="GO:0009244">
    <property type="term" value="P:lipopolysaccharide core region biosynthetic process"/>
    <property type="evidence" value="ECO:0007669"/>
    <property type="project" value="TreeGrafter"/>
</dbReference>
<dbReference type="EC" id="2.7.1.130" evidence="3 13"/>
<evidence type="ECO:0000256" key="4">
    <source>
        <dbReference type="ARBA" id="ARBA00016436"/>
    </source>
</evidence>
<evidence type="ECO:0000256" key="8">
    <source>
        <dbReference type="ARBA" id="ARBA00022741"/>
    </source>
</evidence>
<evidence type="ECO:0000256" key="5">
    <source>
        <dbReference type="ARBA" id="ARBA00022516"/>
    </source>
</evidence>
<evidence type="ECO:0000313" key="15">
    <source>
        <dbReference type="Proteomes" id="UP000298058"/>
    </source>
</evidence>